<dbReference type="PANTHER" id="PTHR45617">
    <property type="entry name" value="LEUCINE RICH REPEAT FAMILY PROTEIN"/>
    <property type="match status" value="1"/>
</dbReference>
<gene>
    <name evidence="7" type="primary">chp-L2</name>
    <name evidence="7" type="ORF">Hamer_G016162</name>
</gene>
<dbReference type="SUPFAM" id="SSF52058">
    <property type="entry name" value="L domain-like"/>
    <property type="match status" value="3"/>
</dbReference>
<evidence type="ECO:0000259" key="6">
    <source>
        <dbReference type="SMART" id="SM00082"/>
    </source>
</evidence>
<organism evidence="7 8">
    <name type="scientific">Homarus americanus</name>
    <name type="common">American lobster</name>
    <dbReference type="NCBI Taxonomy" id="6706"/>
    <lineage>
        <taxon>Eukaryota</taxon>
        <taxon>Metazoa</taxon>
        <taxon>Ecdysozoa</taxon>
        <taxon>Arthropoda</taxon>
        <taxon>Crustacea</taxon>
        <taxon>Multicrustacea</taxon>
        <taxon>Malacostraca</taxon>
        <taxon>Eumalacostraca</taxon>
        <taxon>Eucarida</taxon>
        <taxon>Decapoda</taxon>
        <taxon>Pleocyemata</taxon>
        <taxon>Astacidea</taxon>
        <taxon>Nephropoidea</taxon>
        <taxon>Nephropidae</taxon>
        <taxon>Homarus</taxon>
    </lineage>
</organism>
<dbReference type="InterPro" id="IPR001611">
    <property type="entry name" value="Leu-rich_rpt"/>
</dbReference>
<dbReference type="EMBL" id="JAHLQT010014436">
    <property type="protein sequence ID" value="KAG7170346.1"/>
    <property type="molecule type" value="Genomic_DNA"/>
</dbReference>
<feature type="transmembrane region" description="Helical" evidence="5">
    <location>
        <begin position="1240"/>
        <end position="1262"/>
    </location>
</feature>
<dbReference type="Pfam" id="PF13855">
    <property type="entry name" value="LRR_8"/>
    <property type="match status" value="7"/>
</dbReference>
<protein>
    <submittedName>
        <fullName evidence="7">Chaoptin-like 2</fullName>
    </submittedName>
</protein>
<keyword evidence="1" id="KW-0433">Leucine-rich repeat</keyword>
<keyword evidence="8" id="KW-1185">Reference proteome</keyword>
<dbReference type="Gene3D" id="3.80.10.10">
    <property type="entry name" value="Ribonuclease Inhibitor"/>
    <property type="match status" value="8"/>
</dbReference>
<dbReference type="FunFam" id="3.80.10.10:FF:001164">
    <property type="entry name" value="GH01279p"/>
    <property type="match status" value="1"/>
</dbReference>
<evidence type="ECO:0000256" key="3">
    <source>
        <dbReference type="ARBA" id="ARBA00022737"/>
    </source>
</evidence>
<feature type="region of interest" description="Disordered" evidence="4">
    <location>
        <begin position="1209"/>
        <end position="1233"/>
    </location>
</feature>
<accession>A0A8J5N0T4</accession>
<dbReference type="SUPFAM" id="SSF52047">
    <property type="entry name" value="RNI-like"/>
    <property type="match status" value="1"/>
</dbReference>
<dbReference type="SMART" id="SM00369">
    <property type="entry name" value="LRR_TYP"/>
    <property type="match status" value="30"/>
</dbReference>
<evidence type="ECO:0000256" key="4">
    <source>
        <dbReference type="SAM" id="MobiDB-lite"/>
    </source>
</evidence>
<evidence type="ECO:0000256" key="1">
    <source>
        <dbReference type="ARBA" id="ARBA00022614"/>
    </source>
</evidence>
<sequence>MYVLFVNRFHINMLMTMSPTGMKAVALTLTVVTAALTWRRTVGQLPCVEVSDRLILPCLCQNSDHNITINCDNVAFAGDFPLLPFKMNIVEFTQRNAGIQALRGQLFTASDLPLRKVDFSRNAIRRLNKDVLEGLESHLQELRLDHNLLGSNYLPTFSSSEIAKLTALQTLNLAYNHIRELDTGLLTSLKDLQVLHLEGNSFLAMPSTALRGLANLKVLTLQENDIEAVKKSSLVEAPGLVFLNVSHNRLINLEDDAFKELSELITLDLSYNRLSGIRNDAFSGLAKLEELELSSNFLSEIPADALKELTNLKTLILHDNLIQTLGGVVALGPMTTLQQLDLTRNNIGELPTGTFRQLSGLKSLKLGVNSIRKVEEEAFEGLTSLETLQLDDDNILAIPWTALAKVRTLTSLTLDYNRVGVISASSLQTVTSLHHLSIAHNIIRELPQGTFSNFTYLESLNLYGNQLQNLIPESLIGLRESLKELNLGLNLLSELPQFDFPLLNTLVLSKNNITSLPSDAFVLLPELKMLDLSENHLSSLPVTLLHPVRKLSTLDLSMNQIVEIRPGQFNESFINVINLQHNEIKEIPSEAFKDLLFLHTLDLSHNTIRSVSDTAFLNIALLHILRLNNNMLPSFKKEYFKLTIPADVTELRILDLSHNDITFLQPLAFQLHSKLNWLSLSHNRLSFFPPEIIRDLSDLEHLNVESNQIKSLENNDFANAPHLRELSLKNNLIEAVAESAFQNSTQLQDLNLSYNQIEELPENVFLGIARLHLDLSHNKLSTLPEMIFQRTKIQKLQSVNLAHNFFDNVPVNTLRLQYFFLSDLNMAHNKIQNVPSNADILVNIKVLDLSYNPLTPEAIFILLNEPKTVRHLSLAGTNVTEVPIIEARFLISLNLSDNNIVEIKESSFELTQNLQELDMSRNKIPNLSYGLAMAWPKIPDLRVLDISYNPLAYIVRGDFNYLNDLEILRASHLPRANRIERLALNPLRSLRELHLHTLPLIVVLDVQGILEGHPGLEVVDIELTDREVHDQLHPAFYPRLRSLTVRGRSVEALSGGAFAGINSPELKIGLVNTNVSDLRSDVFFPVPMSSRIQLDVSDSSITSLSPQFLNTLDSRQRHLHLTGLGSNPLFCDCNMRTLRRWLVGHGTRDDLYNMTCDAPTNLKGVILTTLSESDLTCEGRPTSTTTDPPLFTTTLRRPVTTDNIITFDDMTGRPSDELNEVEKSNSPSRSGSGLTNMDNVIIGIVGGVVAFVALLIIIICLIRLRSDSQYRGGPLAGPLAMRSHGNCTCLKPPPPPGSWAGYPGPYPTLPPPPSSRAGTLKMMPPPTTPIPPVYSTVGANSGHNYYPPYYMSYPPESEHGEHR</sequence>
<dbReference type="SMART" id="SM00365">
    <property type="entry name" value="LRR_SD22"/>
    <property type="match status" value="11"/>
</dbReference>
<feature type="domain" description="LRRCT" evidence="6">
    <location>
        <begin position="1127"/>
        <end position="1178"/>
    </location>
</feature>
<reference evidence="7" key="1">
    <citation type="journal article" date="2021" name="Sci. Adv.">
        <title>The American lobster genome reveals insights on longevity, neural, and immune adaptations.</title>
        <authorList>
            <person name="Polinski J.M."/>
            <person name="Zimin A.V."/>
            <person name="Clark K.F."/>
            <person name="Kohn A.B."/>
            <person name="Sadowski N."/>
            <person name="Timp W."/>
            <person name="Ptitsyn A."/>
            <person name="Khanna P."/>
            <person name="Romanova D.Y."/>
            <person name="Williams P."/>
            <person name="Greenwood S.J."/>
            <person name="Moroz L.L."/>
            <person name="Walt D.R."/>
            <person name="Bodnar A.G."/>
        </authorList>
    </citation>
    <scope>NUCLEOTIDE SEQUENCE</scope>
    <source>
        <strain evidence="7">GMGI-L3</strain>
    </source>
</reference>
<dbReference type="PRINTS" id="PR00019">
    <property type="entry name" value="LEURICHRPT"/>
</dbReference>
<keyword evidence="3" id="KW-0677">Repeat</keyword>
<keyword evidence="5" id="KW-0472">Membrane</keyword>
<keyword evidence="2" id="KW-0732">Signal</keyword>
<dbReference type="SMART" id="SM00082">
    <property type="entry name" value="LRRCT"/>
    <property type="match status" value="1"/>
</dbReference>
<comment type="caution">
    <text evidence="7">The sequence shown here is derived from an EMBL/GenBank/DDBJ whole genome shotgun (WGS) entry which is preliminary data.</text>
</comment>
<evidence type="ECO:0000313" key="7">
    <source>
        <dbReference type="EMBL" id="KAG7170346.1"/>
    </source>
</evidence>
<feature type="compositionally biased region" description="Polar residues" evidence="4">
    <location>
        <begin position="1224"/>
        <end position="1233"/>
    </location>
</feature>
<name>A0A8J5N0T4_HOMAM</name>
<dbReference type="PROSITE" id="PS51450">
    <property type="entry name" value="LRR"/>
    <property type="match status" value="13"/>
</dbReference>
<dbReference type="InterPro" id="IPR003591">
    <property type="entry name" value="Leu-rich_rpt_typical-subtyp"/>
</dbReference>
<evidence type="ECO:0000313" key="8">
    <source>
        <dbReference type="Proteomes" id="UP000747542"/>
    </source>
</evidence>
<feature type="compositionally biased region" description="Basic and acidic residues" evidence="4">
    <location>
        <begin position="1210"/>
        <end position="1223"/>
    </location>
</feature>
<dbReference type="Proteomes" id="UP000747542">
    <property type="component" value="Unassembled WGS sequence"/>
</dbReference>
<evidence type="ECO:0000256" key="5">
    <source>
        <dbReference type="SAM" id="Phobius"/>
    </source>
</evidence>
<dbReference type="SMART" id="SM00364">
    <property type="entry name" value="LRR_BAC"/>
    <property type="match status" value="8"/>
</dbReference>
<dbReference type="InterPro" id="IPR032675">
    <property type="entry name" value="LRR_dom_sf"/>
</dbReference>
<keyword evidence="5" id="KW-1133">Transmembrane helix</keyword>
<dbReference type="PANTHER" id="PTHR45617:SF178">
    <property type="entry name" value="ASTROCYTIC LEUCINE-RICH REPEAT MOLECULE-RELATED"/>
    <property type="match status" value="1"/>
</dbReference>
<keyword evidence="5" id="KW-0812">Transmembrane</keyword>
<evidence type="ECO:0000256" key="2">
    <source>
        <dbReference type="ARBA" id="ARBA00022729"/>
    </source>
</evidence>
<dbReference type="InterPro" id="IPR000483">
    <property type="entry name" value="Cys-rich_flank_reg_C"/>
</dbReference>
<proteinExistence type="predicted"/>